<comment type="function">
    <text evidence="10">Endonuclease that specifically degrades the RNA of RNA-DNA hybrids.</text>
</comment>
<evidence type="ECO:0000256" key="2">
    <source>
        <dbReference type="ARBA" id="ARBA00001946"/>
    </source>
</evidence>
<evidence type="ECO:0000256" key="10">
    <source>
        <dbReference type="PIRNR" id="PIRNR037839"/>
    </source>
</evidence>
<dbReference type="GO" id="GO:0005737">
    <property type="term" value="C:cytoplasm"/>
    <property type="evidence" value="ECO:0007669"/>
    <property type="project" value="UniProtKB-SubCell"/>
</dbReference>
<dbReference type="Gene3D" id="3.30.420.10">
    <property type="entry name" value="Ribonuclease H-like superfamily/Ribonuclease H"/>
    <property type="match status" value="1"/>
</dbReference>
<evidence type="ECO:0000259" key="11">
    <source>
        <dbReference type="PROSITE" id="PS50879"/>
    </source>
</evidence>
<dbReference type="InterPro" id="IPR012337">
    <property type="entry name" value="RNaseH-like_sf"/>
</dbReference>
<evidence type="ECO:0000256" key="5">
    <source>
        <dbReference type="ARBA" id="ARBA00022722"/>
    </source>
</evidence>
<evidence type="ECO:0000256" key="8">
    <source>
        <dbReference type="ARBA" id="ARBA00022801"/>
    </source>
</evidence>
<dbReference type="PIRSF" id="PIRSF037839">
    <property type="entry name" value="Ribonuclease_H"/>
    <property type="match status" value="1"/>
</dbReference>
<comment type="similarity">
    <text evidence="3 10">Belongs to the RNase H family.</text>
</comment>
<keyword evidence="5 10" id="KW-0540">Nuclease</keyword>
<keyword evidence="13" id="KW-1185">Reference proteome</keyword>
<keyword evidence="7 10" id="KW-0255">Endonuclease</keyword>
<dbReference type="InterPro" id="IPR037056">
    <property type="entry name" value="RNase_H1_N_sf"/>
</dbReference>
<evidence type="ECO:0000256" key="9">
    <source>
        <dbReference type="ARBA" id="ARBA00022842"/>
    </source>
</evidence>
<dbReference type="Proteomes" id="UP000298381">
    <property type="component" value="Unassembled WGS sequence"/>
</dbReference>
<comment type="cofactor">
    <cofactor evidence="2">
        <name>Mg(2+)</name>
        <dbReference type="ChEBI" id="CHEBI:18420"/>
    </cofactor>
</comment>
<dbReference type="InterPro" id="IPR050092">
    <property type="entry name" value="RNase_H"/>
</dbReference>
<dbReference type="AlphaFoldDB" id="A0A4Z0D522"/>
<dbReference type="GO" id="GO:0046872">
    <property type="term" value="F:metal ion binding"/>
    <property type="evidence" value="ECO:0007669"/>
    <property type="project" value="UniProtKB-KW"/>
</dbReference>
<dbReference type="SUPFAM" id="SSF55658">
    <property type="entry name" value="L9 N-domain-like"/>
    <property type="match status" value="1"/>
</dbReference>
<evidence type="ECO:0000256" key="7">
    <source>
        <dbReference type="ARBA" id="ARBA00022759"/>
    </source>
</evidence>
<dbReference type="EC" id="3.1.26.4" evidence="4 10"/>
<keyword evidence="10" id="KW-0963">Cytoplasm</keyword>
<comment type="caution">
    <text evidence="12">The sequence shown here is derived from an EMBL/GenBank/DDBJ whole genome shotgun (WGS) entry which is preliminary data.</text>
</comment>
<dbReference type="InterPro" id="IPR011320">
    <property type="entry name" value="RNase_H1_N"/>
</dbReference>
<dbReference type="FunFam" id="3.40.970.10:FF:000001">
    <property type="entry name" value="Ribonuclease H1"/>
    <property type="match status" value="1"/>
</dbReference>
<evidence type="ECO:0000313" key="12">
    <source>
        <dbReference type="EMBL" id="TFZ39669.1"/>
    </source>
</evidence>
<evidence type="ECO:0000256" key="1">
    <source>
        <dbReference type="ARBA" id="ARBA00000077"/>
    </source>
</evidence>
<keyword evidence="9 10" id="KW-0460">Magnesium</keyword>
<sequence length="198" mass="22618">MFYAVKKGRNVGIYDTWEDCKKEVEGYSGAIYKKFNTYEEAEAFINKASNDGNKNSMALNEDTAIAYIDGSFDLETKTFGFGAVVFFKGEKLTFSQRFDDENLASMRNVAGEIKGAEVVMTWALNNKVKKLILHYDYMGIENWALGKWKTTKEGTKAYKKFFDEIKDKIEVHFIKVKAHSGDEFNEEADKLAKNSKLL</sequence>
<dbReference type="Pfam" id="PF00075">
    <property type="entry name" value="RNase_H"/>
    <property type="match status" value="1"/>
</dbReference>
<dbReference type="InterPro" id="IPR017290">
    <property type="entry name" value="RNase_H_bac"/>
</dbReference>
<dbReference type="PANTHER" id="PTHR10642">
    <property type="entry name" value="RIBONUCLEASE H1"/>
    <property type="match status" value="1"/>
</dbReference>
<dbReference type="InterPro" id="IPR002156">
    <property type="entry name" value="RNaseH_domain"/>
</dbReference>
<comment type="subcellular location">
    <subcellularLocation>
        <location evidence="10">Cytoplasm</location>
    </subcellularLocation>
</comment>
<name>A0A4Z0D522_9FIRM</name>
<dbReference type="Gene3D" id="3.40.970.10">
    <property type="entry name" value="Ribonuclease H1, N-terminal domain"/>
    <property type="match status" value="1"/>
</dbReference>
<dbReference type="GO" id="GO:0043137">
    <property type="term" value="P:DNA replication, removal of RNA primer"/>
    <property type="evidence" value="ECO:0007669"/>
    <property type="project" value="TreeGrafter"/>
</dbReference>
<dbReference type="PROSITE" id="PS50879">
    <property type="entry name" value="RNASE_H_1"/>
    <property type="match status" value="1"/>
</dbReference>
<reference evidence="12 13" key="1">
    <citation type="submission" date="2019-03" db="EMBL/GenBank/DDBJ databases">
        <title>Draft genome sequence data and analysis of a Fermenting Bacterium, Soehngenia longevitae strain 1933PT, isolated from petroleum reservoir in Azerbaijan.</title>
        <authorList>
            <person name="Grouzdev D.S."/>
            <person name="Bidzhieva S.K."/>
            <person name="Sokolova D.S."/>
            <person name="Tourova T.P."/>
            <person name="Poltaraus A.B."/>
            <person name="Nazina T.N."/>
        </authorList>
    </citation>
    <scope>NUCLEOTIDE SEQUENCE [LARGE SCALE GENOMIC DNA]</scope>
    <source>
        <strain evidence="12 13">1933P</strain>
    </source>
</reference>
<dbReference type="EMBL" id="SRIB01000010">
    <property type="protein sequence ID" value="TFZ39669.1"/>
    <property type="molecule type" value="Genomic_DNA"/>
</dbReference>
<evidence type="ECO:0000256" key="6">
    <source>
        <dbReference type="ARBA" id="ARBA00022723"/>
    </source>
</evidence>
<keyword evidence="6 10" id="KW-0479">Metal-binding</keyword>
<dbReference type="GO" id="GO:0003676">
    <property type="term" value="F:nucleic acid binding"/>
    <property type="evidence" value="ECO:0007669"/>
    <property type="project" value="UniProtKB-UniRule"/>
</dbReference>
<keyword evidence="8 10" id="KW-0378">Hydrolase</keyword>
<dbReference type="OrthoDB" id="9811552at2"/>
<organism evidence="12 13">
    <name type="scientific">Soehngenia longivitae</name>
    <dbReference type="NCBI Taxonomy" id="2562294"/>
    <lineage>
        <taxon>Bacteria</taxon>
        <taxon>Bacillati</taxon>
        <taxon>Bacillota</taxon>
        <taxon>Tissierellia</taxon>
        <taxon>Tissierellales</taxon>
        <taxon>Tissierellaceae</taxon>
        <taxon>Soehngenia</taxon>
    </lineage>
</organism>
<dbReference type="Pfam" id="PF01693">
    <property type="entry name" value="Cauli_VI"/>
    <property type="match status" value="1"/>
</dbReference>
<evidence type="ECO:0000256" key="3">
    <source>
        <dbReference type="ARBA" id="ARBA00005300"/>
    </source>
</evidence>
<dbReference type="GO" id="GO:0004523">
    <property type="term" value="F:RNA-DNA hybrid ribonuclease activity"/>
    <property type="evidence" value="ECO:0007669"/>
    <property type="project" value="UniProtKB-UniRule"/>
</dbReference>
<dbReference type="PANTHER" id="PTHR10642:SF26">
    <property type="entry name" value="RIBONUCLEASE H1"/>
    <property type="match status" value="1"/>
</dbReference>
<evidence type="ECO:0000256" key="4">
    <source>
        <dbReference type="ARBA" id="ARBA00012180"/>
    </source>
</evidence>
<dbReference type="InterPro" id="IPR009027">
    <property type="entry name" value="Ribosomal_bL9/RNase_H1_N"/>
</dbReference>
<comment type="catalytic activity">
    <reaction evidence="1 10">
        <text>Endonucleolytic cleavage to 5'-phosphomonoester.</text>
        <dbReference type="EC" id="3.1.26.4"/>
    </reaction>
</comment>
<protein>
    <recommendedName>
        <fullName evidence="4 10">Ribonuclease H</fullName>
        <ecNumber evidence="4 10">3.1.26.4</ecNumber>
    </recommendedName>
</protein>
<dbReference type="RefSeq" id="WP_135271437.1">
    <property type="nucleotide sequence ID" value="NZ_SRIB01000010.1"/>
</dbReference>
<evidence type="ECO:0000313" key="13">
    <source>
        <dbReference type="Proteomes" id="UP000298381"/>
    </source>
</evidence>
<dbReference type="CDD" id="cd09277">
    <property type="entry name" value="RNase_HI_bacteria_like"/>
    <property type="match status" value="1"/>
</dbReference>
<dbReference type="InterPro" id="IPR036397">
    <property type="entry name" value="RNaseH_sf"/>
</dbReference>
<proteinExistence type="inferred from homology"/>
<accession>A0A4Z0D522</accession>
<dbReference type="SUPFAM" id="SSF53098">
    <property type="entry name" value="Ribonuclease H-like"/>
    <property type="match status" value="1"/>
</dbReference>
<gene>
    <name evidence="12" type="ORF">E4100_07575</name>
</gene>
<feature type="domain" description="RNase H type-1" evidence="11">
    <location>
        <begin position="60"/>
        <end position="197"/>
    </location>
</feature>